<dbReference type="EMBL" id="JPKZ01002600">
    <property type="protein sequence ID" value="KHN75862.1"/>
    <property type="molecule type" value="Genomic_DNA"/>
</dbReference>
<dbReference type="NCBIfam" id="TIGR00234">
    <property type="entry name" value="tyrS"/>
    <property type="match status" value="1"/>
</dbReference>
<dbReference type="PROSITE" id="PS00178">
    <property type="entry name" value="AA_TRNA_LIGASE_I"/>
    <property type="match status" value="1"/>
</dbReference>
<dbReference type="CDD" id="cd00805">
    <property type="entry name" value="TyrRS_core"/>
    <property type="match status" value="1"/>
</dbReference>
<keyword evidence="11" id="KW-1185">Reference proteome</keyword>
<dbReference type="InterPro" id="IPR002305">
    <property type="entry name" value="aa-tRNA-synth_Ic"/>
</dbReference>
<dbReference type="InterPro" id="IPR024088">
    <property type="entry name" value="Tyr-tRNA-ligase_bac-type"/>
</dbReference>
<evidence type="ECO:0000313" key="10">
    <source>
        <dbReference type="EMBL" id="KHN75862.1"/>
    </source>
</evidence>
<evidence type="ECO:0000313" key="11">
    <source>
        <dbReference type="Proteomes" id="UP000031036"/>
    </source>
</evidence>
<evidence type="ECO:0000256" key="4">
    <source>
        <dbReference type="ARBA" id="ARBA00022840"/>
    </source>
</evidence>
<name>A0A0B2V342_TOXCA</name>
<dbReference type="GO" id="GO:0003723">
    <property type="term" value="F:RNA binding"/>
    <property type="evidence" value="ECO:0007669"/>
    <property type="project" value="InterPro"/>
</dbReference>
<dbReference type="OrthoDB" id="337870at2759"/>
<evidence type="ECO:0000256" key="9">
    <source>
        <dbReference type="RuleBase" id="RU361234"/>
    </source>
</evidence>
<dbReference type="PANTHER" id="PTHR11766:SF0">
    <property type="entry name" value="TYROSINE--TRNA LIGASE, MITOCHONDRIAL"/>
    <property type="match status" value="1"/>
</dbReference>
<dbReference type="SUPFAM" id="SSF52374">
    <property type="entry name" value="Nucleotidylyl transferase"/>
    <property type="match status" value="1"/>
</dbReference>
<dbReference type="Gene3D" id="1.10.240.10">
    <property type="entry name" value="Tyrosyl-Transfer RNA Synthetase"/>
    <property type="match status" value="1"/>
</dbReference>
<evidence type="ECO:0000256" key="2">
    <source>
        <dbReference type="ARBA" id="ARBA00022598"/>
    </source>
</evidence>
<dbReference type="PANTHER" id="PTHR11766">
    <property type="entry name" value="TYROSYL-TRNA SYNTHETASE"/>
    <property type="match status" value="1"/>
</dbReference>
<dbReference type="PRINTS" id="PR01040">
    <property type="entry name" value="TRNASYNTHTYR"/>
</dbReference>
<dbReference type="InterPro" id="IPR036986">
    <property type="entry name" value="S4_RNA-bd_sf"/>
</dbReference>
<sequence length="432" mass="48588">MDLSQRQLVAIAHPPSLAADHFASACSLPNVVYAGFDPTSDSLHVGNLLVLSSLLRALRHGCRGIALIGGATALIGDPSGRDTERLEMAEEVVRENTRELRKQIERIVQNFYEKYSSEAMQPMELVDNAEWHSKMSSLEFMRICRLFRVGDMLRLGAIKSRMRENRGLPCSEFLYQVMQSYDWYQLSQKYDCYFQIGGSDQLGHLDAGYDYIRLRTGRLSAGICLPLITDSGGNKLGKSVTNPKENVWLSESKTSPYALYQFFRQQPDKEIVPLMRYLSLLPMSDVNNILVEHAANLGKWIAQEALAKEMTQLVHGSNGLDLALQCSRALFEGSLSDIEKLPLSTLEHLFGEASIRRISKSEVSTVGDIADRTRSDKMRGSILMRKGALALNGQKFTNPDEAIDFEKILLARKNATLVCWGKRKYQLIRWAD</sequence>
<reference evidence="10 11" key="1">
    <citation type="submission" date="2014-11" db="EMBL/GenBank/DDBJ databases">
        <title>Genetic blueprint of the zoonotic pathogen Toxocara canis.</title>
        <authorList>
            <person name="Zhu X.-Q."/>
            <person name="Korhonen P.K."/>
            <person name="Cai H."/>
            <person name="Young N.D."/>
            <person name="Nejsum P."/>
            <person name="von Samson-Himmelstjerna G."/>
            <person name="Boag P.R."/>
            <person name="Tan P."/>
            <person name="Li Q."/>
            <person name="Min J."/>
            <person name="Yang Y."/>
            <person name="Wang X."/>
            <person name="Fang X."/>
            <person name="Hall R.S."/>
            <person name="Hofmann A."/>
            <person name="Sternberg P.W."/>
            <person name="Jex A.R."/>
            <person name="Gasser R.B."/>
        </authorList>
    </citation>
    <scope>NUCLEOTIDE SEQUENCE [LARGE SCALE GENOMIC DNA]</scope>
    <source>
        <strain evidence="10">PN_DK_2014</strain>
    </source>
</reference>
<dbReference type="AlphaFoldDB" id="A0A0B2V342"/>
<dbReference type="GO" id="GO:0005739">
    <property type="term" value="C:mitochondrion"/>
    <property type="evidence" value="ECO:0007669"/>
    <property type="project" value="TreeGrafter"/>
</dbReference>
<dbReference type="Proteomes" id="UP000031036">
    <property type="component" value="Unassembled WGS sequence"/>
</dbReference>
<dbReference type="STRING" id="6265.A0A0B2V342"/>
<keyword evidence="5 9" id="KW-0648">Protein biosynthesis</keyword>
<comment type="similarity">
    <text evidence="9">Belongs to the class-I aminoacyl-tRNA synthetase family.</text>
</comment>
<dbReference type="Gene3D" id="3.10.290.10">
    <property type="entry name" value="RNA-binding S4 domain"/>
    <property type="match status" value="1"/>
</dbReference>
<dbReference type="GO" id="GO:0004831">
    <property type="term" value="F:tyrosine-tRNA ligase activity"/>
    <property type="evidence" value="ECO:0007669"/>
    <property type="project" value="UniProtKB-EC"/>
</dbReference>
<dbReference type="GO" id="GO:0005829">
    <property type="term" value="C:cytosol"/>
    <property type="evidence" value="ECO:0007669"/>
    <property type="project" value="TreeGrafter"/>
</dbReference>
<evidence type="ECO:0000256" key="8">
    <source>
        <dbReference type="ARBA" id="ARBA00048248"/>
    </source>
</evidence>
<dbReference type="InterPro" id="IPR001412">
    <property type="entry name" value="aa-tRNA-synth_I_CS"/>
</dbReference>
<organism evidence="10 11">
    <name type="scientific">Toxocara canis</name>
    <name type="common">Canine roundworm</name>
    <dbReference type="NCBI Taxonomy" id="6265"/>
    <lineage>
        <taxon>Eukaryota</taxon>
        <taxon>Metazoa</taxon>
        <taxon>Ecdysozoa</taxon>
        <taxon>Nematoda</taxon>
        <taxon>Chromadorea</taxon>
        <taxon>Rhabditida</taxon>
        <taxon>Spirurina</taxon>
        <taxon>Ascaridomorpha</taxon>
        <taxon>Ascaridoidea</taxon>
        <taxon>Toxocaridae</taxon>
        <taxon>Toxocara</taxon>
    </lineage>
</organism>
<dbReference type="EC" id="6.1.1.1" evidence="1 9"/>
<evidence type="ECO:0000256" key="6">
    <source>
        <dbReference type="ARBA" id="ARBA00023146"/>
    </source>
</evidence>
<dbReference type="Gene3D" id="3.40.50.620">
    <property type="entry name" value="HUPs"/>
    <property type="match status" value="1"/>
</dbReference>
<dbReference type="OMA" id="IIARFHD"/>
<keyword evidence="2 9" id="KW-0436">Ligase</keyword>
<evidence type="ECO:0000256" key="7">
    <source>
        <dbReference type="ARBA" id="ARBA00033323"/>
    </source>
</evidence>
<dbReference type="FunFam" id="1.10.240.10:FF:000001">
    <property type="entry name" value="Tyrosine--tRNA ligase"/>
    <property type="match status" value="1"/>
</dbReference>
<evidence type="ECO:0000256" key="1">
    <source>
        <dbReference type="ARBA" id="ARBA00013160"/>
    </source>
</evidence>
<evidence type="ECO:0000256" key="3">
    <source>
        <dbReference type="ARBA" id="ARBA00022741"/>
    </source>
</evidence>
<dbReference type="InterPro" id="IPR002307">
    <property type="entry name" value="Tyr-tRNA-ligase"/>
</dbReference>
<keyword evidence="3 9" id="KW-0547">Nucleotide-binding</keyword>
<proteinExistence type="inferred from homology"/>
<evidence type="ECO:0000256" key="5">
    <source>
        <dbReference type="ARBA" id="ARBA00022917"/>
    </source>
</evidence>
<comment type="caution">
    <text evidence="10">The sequence shown here is derived from an EMBL/GenBank/DDBJ whole genome shotgun (WGS) entry which is preliminary data.</text>
</comment>
<dbReference type="Pfam" id="PF00579">
    <property type="entry name" value="tRNA-synt_1b"/>
    <property type="match status" value="1"/>
</dbReference>
<accession>A0A0B2V342</accession>
<gene>
    <name evidence="10" type="primary">Yars2</name>
    <name evidence="10" type="ORF">Tcan_12867</name>
</gene>
<keyword evidence="6 9" id="KW-0030">Aminoacyl-tRNA synthetase</keyword>
<protein>
    <recommendedName>
        <fullName evidence="1 9">Tyrosine--tRNA ligase</fullName>
        <ecNumber evidence="1 9">6.1.1.1</ecNumber>
    </recommendedName>
    <alternativeName>
        <fullName evidence="7 9">Tyrosyl-tRNA synthetase</fullName>
    </alternativeName>
</protein>
<comment type="catalytic activity">
    <reaction evidence="8 9">
        <text>tRNA(Tyr) + L-tyrosine + ATP = L-tyrosyl-tRNA(Tyr) + AMP + diphosphate + H(+)</text>
        <dbReference type="Rhea" id="RHEA:10220"/>
        <dbReference type="Rhea" id="RHEA-COMP:9706"/>
        <dbReference type="Rhea" id="RHEA-COMP:9707"/>
        <dbReference type="ChEBI" id="CHEBI:15378"/>
        <dbReference type="ChEBI" id="CHEBI:30616"/>
        <dbReference type="ChEBI" id="CHEBI:33019"/>
        <dbReference type="ChEBI" id="CHEBI:58315"/>
        <dbReference type="ChEBI" id="CHEBI:78442"/>
        <dbReference type="ChEBI" id="CHEBI:78536"/>
        <dbReference type="ChEBI" id="CHEBI:456215"/>
        <dbReference type="EC" id="6.1.1.1"/>
    </reaction>
</comment>
<dbReference type="GO" id="GO:0006437">
    <property type="term" value="P:tyrosyl-tRNA aminoacylation"/>
    <property type="evidence" value="ECO:0007669"/>
    <property type="project" value="InterPro"/>
</dbReference>
<dbReference type="GO" id="GO:0005524">
    <property type="term" value="F:ATP binding"/>
    <property type="evidence" value="ECO:0007669"/>
    <property type="project" value="UniProtKB-KW"/>
</dbReference>
<keyword evidence="4 9" id="KW-0067">ATP-binding</keyword>
<dbReference type="InterPro" id="IPR014729">
    <property type="entry name" value="Rossmann-like_a/b/a_fold"/>
</dbReference>